<dbReference type="Proteomes" id="UP000000263">
    <property type="component" value="Chromosome"/>
</dbReference>
<feature type="transmembrane region" description="Helical" evidence="8">
    <location>
        <begin position="198"/>
        <end position="219"/>
    </location>
</feature>
<dbReference type="EMBL" id="CP000804">
    <property type="protein sequence ID" value="ABU56872.1"/>
    <property type="molecule type" value="Genomic_DNA"/>
</dbReference>
<feature type="transmembrane region" description="Helical" evidence="8">
    <location>
        <begin position="136"/>
        <end position="159"/>
    </location>
</feature>
<evidence type="ECO:0000256" key="6">
    <source>
        <dbReference type="ARBA" id="ARBA00023136"/>
    </source>
</evidence>
<feature type="transmembrane region" description="Helical" evidence="8">
    <location>
        <begin position="107"/>
        <end position="124"/>
    </location>
</feature>
<organism evidence="9 10">
    <name type="scientific">Roseiflexus castenholzii (strain DSM 13941 / HLO8)</name>
    <dbReference type="NCBI Taxonomy" id="383372"/>
    <lineage>
        <taxon>Bacteria</taxon>
        <taxon>Bacillati</taxon>
        <taxon>Chloroflexota</taxon>
        <taxon>Chloroflexia</taxon>
        <taxon>Chloroflexales</taxon>
        <taxon>Roseiflexineae</taxon>
        <taxon>Roseiflexaceae</taxon>
        <taxon>Roseiflexus</taxon>
    </lineage>
</organism>
<evidence type="ECO:0000256" key="5">
    <source>
        <dbReference type="ARBA" id="ARBA00022989"/>
    </source>
</evidence>
<keyword evidence="6 8" id="KW-0472">Membrane</keyword>
<keyword evidence="4 8" id="KW-0812">Transmembrane</keyword>
<feature type="transmembrane region" description="Helical" evidence="8">
    <location>
        <begin position="21"/>
        <end position="38"/>
    </location>
</feature>
<evidence type="ECO:0000256" key="1">
    <source>
        <dbReference type="ARBA" id="ARBA00004651"/>
    </source>
</evidence>
<evidence type="ECO:0000256" key="4">
    <source>
        <dbReference type="ARBA" id="ARBA00022692"/>
    </source>
</evidence>
<evidence type="ECO:0000256" key="8">
    <source>
        <dbReference type="SAM" id="Phobius"/>
    </source>
</evidence>
<evidence type="ECO:0000313" key="9">
    <source>
        <dbReference type="EMBL" id="ABU56872.1"/>
    </source>
</evidence>
<gene>
    <name evidence="9" type="ordered locus">Rcas_0751</name>
</gene>
<keyword evidence="10" id="KW-1185">Reference proteome</keyword>
<accession>A7NHC5</accession>
<comment type="similarity">
    <text evidence="7">Belongs to the glycosyltransferase 87 family.</text>
</comment>
<feature type="transmembrane region" description="Helical" evidence="8">
    <location>
        <begin position="339"/>
        <end position="357"/>
    </location>
</feature>
<comment type="subcellular location">
    <subcellularLocation>
        <location evidence="1">Cell membrane</location>
        <topology evidence="1">Multi-pass membrane protein</topology>
    </subcellularLocation>
</comment>
<evidence type="ECO:0008006" key="11">
    <source>
        <dbReference type="Google" id="ProtNLM"/>
    </source>
</evidence>
<feature type="transmembrane region" description="Helical" evidence="8">
    <location>
        <begin position="316"/>
        <end position="333"/>
    </location>
</feature>
<sequence>MKRNREVGGRLPYSEPLLHTLLRLLIGGGVLLCGLLLAQRLPNPDLFGDYVAACAWWQRLPEHLWLAGLSRCDANVDYNAFGPGAHPPFSTVFFLPLGFLAWTDARLAWLIISGACLIGVWHYYRVPVSVCAATALFGVFGLYRGTMEPFLFALMMVALSQEEERPLFSAALIGLAAAIKVYPVLMLAALVIARRLNALIAGIVTGGLATAAGDLVLGIGKTGAWMGHMTPNALAWRINPDNLSLVRIAGDFVPQLSPLVVAVALFGAAVALLINAPHGQVRMHTLVPTTLLVTPLVWSHYIVHTGLLQLTRLEQVLLFAGSGLIFLGILGIFPFQSAAIAYGPVLAALVLIWHRAWRSGTELSVRKKLSGAAPSESSIPNC</sequence>
<dbReference type="OrthoDB" id="10010980at2"/>
<dbReference type="GO" id="GO:0016758">
    <property type="term" value="F:hexosyltransferase activity"/>
    <property type="evidence" value="ECO:0007669"/>
    <property type="project" value="InterPro"/>
</dbReference>
<feature type="transmembrane region" description="Helical" evidence="8">
    <location>
        <begin position="256"/>
        <end position="274"/>
    </location>
</feature>
<evidence type="ECO:0000256" key="3">
    <source>
        <dbReference type="ARBA" id="ARBA00022679"/>
    </source>
</evidence>
<dbReference type="Pfam" id="PF09594">
    <property type="entry name" value="GT87"/>
    <property type="match status" value="1"/>
</dbReference>
<protein>
    <recommendedName>
        <fullName evidence="11">DUF2029 domain-containing protein</fullName>
    </recommendedName>
</protein>
<evidence type="ECO:0000256" key="2">
    <source>
        <dbReference type="ARBA" id="ARBA00022475"/>
    </source>
</evidence>
<reference evidence="9 10" key="1">
    <citation type="submission" date="2007-08" db="EMBL/GenBank/DDBJ databases">
        <title>Complete sequence of Roseiflexus castenholzii DSM 13941.</title>
        <authorList>
            <consortium name="US DOE Joint Genome Institute"/>
            <person name="Copeland A."/>
            <person name="Lucas S."/>
            <person name="Lapidus A."/>
            <person name="Barry K."/>
            <person name="Glavina del Rio T."/>
            <person name="Dalin E."/>
            <person name="Tice H."/>
            <person name="Pitluck S."/>
            <person name="Thompson L.S."/>
            <person name="Brettin T."/>
            <person name="Bruce D."/>
            <person name="Detter J.C."/>
            <person name="Han C."/>
            <person name="Tapia R."/>
            <person name="Schmutz J."/>
            <person name="Larimer F."/>
            <person name="Land M."/>
            <person name="Hauser L."/>
            <person name="Kyrpides N."/>
            <person name="Mikhailova N."/>
            <person name="Bryant D.A."/>
            <person name="Hanada S."/>
            <person name="Tsukatani Y."/>
            <person name="Richardson P."/>
        </authorList>
    </citation>
    <scope>NUCLEOTIDE SEQUENCE [LARGE SCALE GENOMIC DNA]</scope>
    <source>
        <strain evidence="10">DSM 13941 / HLO8</strain>
    </source>
</reference>
<evidence type="ECO:0000313" key="10">
    <source>
        <dbReference type="Proteomes" id="UP000000263"/>
    </source>
</evidence>
<dbReference type="STRING" id="383372.Rcas_0751"/>
<keyword evidence="5 8" id="KW-1133">Transmembrane helix</keyword>
<keyword evidence="2" id="KW-1003">Cell membrane</keyword>
<dbReference type="KEGG" id="rca:Rcas_0751"/>
<dbReference type="HOGENOM" id="CLU_723367_0_0_0"/>
<feature type="transmembrane region" description="Helical" evidence="8">
    <location>
        <begin position="171"/>
        <end position="192"/>
    </location>
</feature>
<name>A7NHC5_ROSCS</name>
<keyword evidence="3" id="KW-0808">Transferase</keyword>
<evidence type="ECO:0000256" key="7">
    <source>
        <dbReference type="ARBA" id="ARBA00024033"/>
    </source>
</evidence>
<proteinExistence type="inferred from homology"/>
<dbReference type="AlphaFoldDB" id="A7NHC5"/>
<dbReference type="RefSeq" id="WP_012119302.1">
    <property type="nucleotide sequence ID" value="NC_009767.1"/>
</dbReference>
<dbReference type="GO" id="GO:0005886">
    <property type="term" value="C:plasma membrane"/>
    <property type="evidence" value="ECO:0007669"/>
    <property type="project" value="UniProtKB-SubCell"/>
</dbReference>
<dbReference type="InterPro" id="IPR018584">
    <property type="entry name" value="GT87"/>
</dbReference>